<name>A0A0S2I1W2_9BACT</name>
<dbReference type="STRING" id="1307839.L21SP5_02780"/>
<dbReference type="InterPro" id="IPR005031">
    <property type="entry name" value="COQ10_START"/>
</dbReference>
<proteinExistence type="inferred from homology"/>
<evidence type="ECO:0000259" key="2">
    <source>
        <dbReference type="Pfam" id="PF03364"/>
    </source>
</evidence>
<evidence type="ECO:0000313" key="4">
    <source>
        <dbReference type="Proteomes" id="UP000064893"/>
    </source>
</evidence>
<evidence type="ECO:0000256" key="1">
    <source>
        <dbReference type="ARBA" id="ARBA00008918"/>
    </source>
</evidence>
<dbReference type="InterPro" id="IPR023393">
    <property type="entry name" value="START-like_dom_sf"/>
</dbReference>
<dbReference type="Pfam" id="PF03364">
    <property type="entry name" value="Polyketide_cyc"/>
    <property type="match status" value="1"/>
</dbReference>
<accession>A0A0S2I1W2</accession>
<keyword evidence="4" id="KW-1185">Reference proteome</keyword>
<dbReference type="AlphaFoldDB" id="A0A0S2I1W2"/>
<dbReference type="Gene3D" id="3.30.530.20">
    <property type="match status" value="1"/>
</dbReference>
<reference evidence="3 4" key="1">
    <citation type="submission" date="2015-11" db="EMBL/GenBank/DDBJ databases">
        <title>Description and complete genome sequence of a novel strain predominating in hypersaline microbial mats and representing a new family of the Bacteriodetes phylum.</title>
        <authorList>
            <person name="Spring S."/>
            <person name="Bunk B."/>
            <person name="Sproer C."/>
            <person name="Klenk H.-P."/>
        </authorList>
    </citation>
    <scope>NUCLEOTIDE SEQUENCE [LARGE SCALE GENOMIC DNA]</scope>
    <source>
        <strain evidence="3 4">L21-Spi-D4</strain>
    </source>
</reference>
<protein>
    <recommendedName>
        <fullName evidence="2">Coenzyme Q-binding protein COQ10 START domain-containing protein</fullName>
    </recommendedName>
</protein>
<organism evidence="3 4">
    <name type="scientific">Salinivirga cyanobacteriivorans</name>
    <dbReference type="NCBI Taxonomy" id="1307839"/>
    <lineage>
        <taxon>Bacteria</taxon>
        <taxon>Pseudomonadati</taxon>
        <taxon>Bacteroidota</taxon>
        <taxon>Bacteroidia</taxon>
        <taxon>Bacteroidales</taxon>
        <taxon>Salinivirgaceae</taxon>
        <taxon>Salinivirga</taxon>
    </lineage>
</organism>
<evidence type="ECO:0000313" key="3">
    <source>
        <dbReference type="EMBL" id="ALO16403.1"/>
    </source>
</evidence>
<dbReference type="KEGG" id="blq:L21SP5_02780"/>
<dbReference type="Proteomes" id="UP000064893">
    <property type="component" value="Chromosome"/>
</dbReference>
<feature type="domain" description="Coenzyme Q-binding protein COQ10 START" evidence="2">
    <location>
        <begin position="43"/>
        <end position="158"/>
    </location>
</feature>
<dbReference type="PATRIC" id="fig|1307839.3.peg.2919"/>
<dbReference type="CDD" id="cd07820">
    <property type="entry name" value="SRPBCC_3"/>
    <property type="match status" value="1"/>
</dbReference>
<dbReference type="EMBL" id="CP013118">
    <property type="protein sequence ID" value="ALO16403.1"/>
    <property type="molecule type" value="Genomic_DNA"/>
</dbReference>
<sequence>MNLNLYPSSLFNFINTNIKQMIQFKSHSGIYTLETTQVLNTNIDKAWELLSDPKNLEKITPSEMNFTITSEGIEPMYAGQIISYKVTPFAGLRSNWITEITHVRKKEYFVDEQRFGPYKMWHHEHRIAPHENGILMTDRISYKLPFGFLAKVAHPLIVKKQLTKIFQYREQVLNEMFNS</sequence>
<dbReference type="SUPFAM" id="SSF55961">
    <property type="entry name" value="Bet v1-like"/>
    <property type="match status" value="1"/>
</dbReference>
<gene>
    <name evidence="3" type="ORF">L21SP5_02780</name>
</gene>
<comment type="similarity">
    <text evidence="1">Belongs to the ribosome association toxin RatA family.</text>
</comment>